<name>A0A1B1YS06_9GAMM</name>
<dbReference type="Pfam" id="PF22691">
    <property type="entry name" value="Thiolase_C_1"/>
    <property type="match status" value="1"/>
</dbReference>
<dbReference type="PANTHER" id="PTHR42870">
    <property type="entry name" value="ACETYL-COA C-ACETYLTRANSFERASE"/>
    <property type="match status" value="1"/>
</dbReference>
<sequence>MSAAVAIAAVSELTPGRYPECSTHSLYQAAIARLLAQWPIEPTDIQGLLVAPAGMADGVSDNIFVHERLVEELGLEATFAETLNVGGSTHAVMAIRAALAIRAGLADGVLCVSAGRFPNVGGGGAQRNTRIFAHPDFDSLYGPYIPPIYAQVATRHMHEYGIGREAMAAVAVGQRAWALRHPQALMARKGALRADEVIESRPIASPFHLLDCSVPCDGGGAYLVASERLARRLNPRPAWLRGFGEIHRRANISQLRTLDDLGGQTAAQAAFRMADLTPADVRLAQLYDSFSYNPILGVEHMGLVPAGQGGRFFLDGRGAPGGDLPVNSNGGLLSFGHTGDASGLSVIAEAALQVMGRAGERQVNAPVALVHCYGGMMSEHAVLLLGDAP</sequence>
<dbReference type="OrthoDB" id="7053663at2"/>
<evidence type="ECO:0000313" key="2">
    <source>
        <dbReference type="EMBL" id="ANX03574.1"/>
    </source>
</evidence>
<dbReference type="InterPro" id="IPR002155">
    <property type="entry name" value="Thiolase"/>
</dbReference>
<dbReference type="RefSeq" id="WP_068803072.1">
    <property type="nucleotide sequence ID" value="NZ_CP014671.1"/>
</dbReference>
<dbReference type="InterPro" id="IPR055140">
    <property type="entry name" value="Thiolase_C_2"/>
</dbReference>
<keyword evidence="3" id="KW-1185">Reference proteome</keyword>
<dbReference type="GO" id="GO:0003988">
    <property type="term" value="F:acetyl-CoA C-acyltransferase activity"/>
    <property type="evidence" value="ECO:0007669"/>
    <property type="project" value="UniProtKB-ARBA"/>
</dbReference>
<organism evidence="2 3">
    <name type="scientific">Immundisolibacter cernigliae</name>
    <dbReference type="NCBI Taxonomy" id="1810504"/>
    <lineage>
        <taxon>Bacteria</taxon>
        <taxon>Pseudomonadati</taxon>
        <taxon>Pseudomonadota</taxon>
        <taxon>Gammaproteobacteria</taxon>
        <taxon>Immundisolibacterales</taxon>
        <taxon>Immundisolibacteraceae</taxon>
        <taxon>Immundisolibacter</taxon>
    </lineage>
</organism>
<dbReference type="STRING" id="1810504.PG2T_04775"/>
<dbReference type="EMBL" id="CP014671">
    <property type="protein sequence ID" value="ANX03574.1"/>
    <property type="molecule type" value="Genomic_DNA"/>
</dbReference>
<dbReference type="KEGG" id="gbi:PG2T_04775"/>
<dbReference type="PIRSF" id="PIRSF000429">
    <property type="entry name" value="Ac-CoA_Ac_transf"/>
    <property type="match status" value="1"/>
</dbReference>
<dbReference type="CDD" id="cd00829">
    <property type="entry name" value="SCP-x_thiolase"/>
    <property type="match status" value="1"/>
</dbReference>
<accession>A0A1B1YS06</accession>
<reference evidence="3" key="1">
    <citation type="submission" date="2016-03" db="EMBL/GenBank/DDBJ databases">
        <title>Complete genome sequence of Solimmundus cernigliae, representing a novel lineage of polycyclic aromatic hydrocarbon degraders within the Gammaproteobacteria.</title>
        <authorList>
            <person name="Singleton D.R."/>
            <person name="Dickey A.N."/>
            <person name="Scholl E.H."/>
            <person name="Wright F.A."/>
            <person name="Aitken M.D."/>
        </authorList>
    </citation>
    <scope>NUCLEOTIDE SEQUENCE [LARGE SCALE GENOMIC DNA]</scope>
    <source>
        <strain evidence="3">TR3.2</strain>
    </source>
</reference>
<evidence type="ECO:0000313" key="3">
    <source>
        <dbReference type="Proteomes" id="UP000092952"/>
    </source>
</evidence>
<dbReference type="Gene3D" id="3.40.47.10">
    <property type="match status" value="1"/>
</dbReference>
<gene>
    <name evidence="2" type="ORF">PG2T_04775</name>
</gene>
<evidence type="ECO:0000259" key="1">
    <source>
        <dbReference type="Pfam" id="PF22691"/>
    </source>
</evidence>
<dbReference type="InParanoid" id="A0A1B1YS06"/>
<dbReference type="PANTHER" id="PTHR42870:SF1">
    <property type="entry name" value="NON-SPECIFIC LIPID-TRANSFER PROTEIN-LIKE 2"/>
    <property type="match status" value="1"/>
</dbReference>
<dbReference type="SUPFAM" id="SSF53901">
    <property type="entry name" value="Thiolase-like"/>
    <property type="match status" value="2"/>
</dbReference>
<dbReference type="InterPro" id="IPR016039">
    <property type="entry name" value="Thiolase-like"/>
</dbReference>
<dbReference type="AlphaFoldDB" id="A0A1B1YS06"/>
<dbReference type="Proteomes" id="UP000092952">
    <property type="component" value="Chromosome"/>
</dbReference>
<feature type="domain" description="Thiolase C-terminal" evidence="1">
    <location>
        <begin position="244"/>
        <end position="386"/>
    </location>
</feature>
<proteinExistence type="predicted"/>
<protein>
    <submittedName>
        <fullName evidence="2">Thiolase</fullName>
    </submittedName>
</protein>